<dbReference type="EMBL" id="FTOR01000001">
    <property type="protein sequence ID" value="SIS82510.1"/>
    <property type="molecule type" value="Genomic_DNA"/>
</dbReference>
<evidence type="ECO:0000313" key="3">
    <source>
        <dbReference type="EMBL" id="SIS82510.1"/>
    </source>
</evidence>
<evidence type="ECO:0000256" key="1">
    <source>
        <dbReference type="ARBA" id="ARBA00023125"/>
    </source>
</evidence>
<dbReference type="InterPro" id="IPR010982">
    <property type="entry name" value="Lambda_DNA-bd_dom_sf"/>
</dbReference>
<dbReference type="SMART" id="SM00530">
    <property type="entry name" value="HTH_XRE"/>
    <property type="match status" value="1"/>
</dbReference>
<keyword evidence="4" id="KW-1185">Reference proteome</keyword>
<dbReference type="PANTHER" id="PTHR46558">
    <property type="entry name" value="TRACRIPTIONAL REGULATORY PROTEIN-RELATED-RELATED"/>
    <property type="match status" value="1"/>
</dbReference>
<proteinExistence type="predicted"/>
<dbReference type="AlphaFoldDB" id="A0A1N7M8V0"/>
<gene>
    <name evidence="3" type="ORF">SAMN05421788_1011439</name>
</gene>
<accession>A0A1N7M8V0</accession>
<sequence>MNYLPGNLYILRKHRKLQQEGMQDALGISRATWSNYENGKTEPSIQTLLQIATYFNVSVDDLLRTDLSQHPDWQQQPGAINYKQQLKRNLQNKDSLIALHDSGADIPNTLLQEILDELKLIRQHITHKP</sequence>
<dbReference type="PROSITE" id="PS50943">
    <property type="entry name" value="HTH_CROC1"/>
    <property type="match status" value="1"/>
</dbReference>
<dbReference type="InterPro" id="IPR001387">
    <property type="entry name" value="Cro/C1-type_HTH"/>
</dbReference>
<dbReference type="Gene3D" id="1.10.260.40">
    <property type="entry name" value="lambda repressor-like DNA-binding domains"/>
    <property type="match status" value="1"/>
</dbReference>
<keyword evidence="1 3" id="KW-0238">DNA-binding</keyword>
<dbReference type="Proteomes" id="UP000186917">
    <property type="component" value="Unassembled WGS sequence"/>
</dbReference>
<dbReference type="PANTHER" id="PTHR46558:SF11">
    <property type="entry name" value="HTH-TYPE TRANSCRIPTIONAL REGULATOR XRE"/>
    <property type="match status" value="1"/>
</dbReference>
<organism evidence="3 4">
    <name type="scientific">Filimonas lacunae</name>
    <dbReference type="NCBI Taxonomy" id="477680"/>
    <lineage>
        <taxon>Bacteria</taxon>
        <taxon>Pseudomonadati</taxon>
        <taxon>Bacteroidota</taxon>
        <taxon>Chitinophagia</taxon>
        <taxon>Chitinophagales</taxon>
        <taxon>Chitinophagaceae</taxon>
        <taxon>Filimonas</taxon>
    </lineage>
</organism>
<dbReference type="GO" id="GO:0003677">
    <property type="term" value="F:DNA binding"/>
    <property type="evidence" value="ECO:0007669"/>
    <property type="project" value="UniProtKB-KW"/>
</dbReference>
<protein>
    <submittedName>
        <fullName evidence="3">DNA-binding transcriptional regulator, XRE-family HTH domain</fullName>
    </submittedName>
</protein>
<dbReference type="CDD" id="cd00093">
    <property type="entry name" value="HTH_XRE"/>
    <property type="match status" value="1"/>
</dbReference>
<evidence type="ECO:0000313" key="4">
    <source>
        <dbReference type="Proteomes" id="UP000186917"/>
    </source>
</evidence>
<dbReference type="Pfam" id="PF01381">
    <property type="entry name" value="HTH_3"/>
    <property type="match status" value="1"/>
</dbReference>
<dbReference type="STRING" id="477680.SAMN05421788_1011439"/>
<dbReference type="SUPFAM" id="SSF47413">
    <property type="entry name" value="lambda repressor-like DNA-binding domains"/>
    <property type="match status" value="1"/>
</dbReference>
<reference evidence="4" key="1">
    <citation type="submission" date="2017-01" db="EMBL/GenBank/DDBJ databases">
        <authorList>
            <person name="Varghese N."/>
            <person name="Submissions S."/>
        </authorList>
    </citation>
    <scope>NUCLEOTIDE SEQUENCE [LARGE SCALE GENOMIC DNA]</scope>
    <source>
        <strain evidence="4">DSM 21054</strain>
    </source>
</reference>
<evidence type="ECO:0000259" key="2">
    <source>
        <dbReference type="PROSITE" id="PS50943"/>
    </source>
</evidence>
<feature type="domain" description="HTH cro/C1-type" evidence="2">
    <location>
        <begin position="8"/>
        <end position="62"/>
    </location>
</feature>
<name>A0A1N7M8V0_9BACT</name>